<dbReference type="EMBL" id="MWML01000615">
    <property type="protein sequence ID" value="TCG02936.1"/>
    <property type="molecule type" value="Genomic_DNA"/>
</dbReference>
<evidence type="ECO:0000256" key="7">
    <source>
        <dbReference type="SAM" id="Phobius"/>
    </source>
</evidence>
<evidence type="ECO:0000256" key="5">
    <source>
        <dbReference type="ARBA" id="ARBA00022989"/>
    </source>
</evidence>
<dbReference type="GO" id="GO:0005886">
    <property type="term" value="C:plasma membrane"/>
    <property type="evidence" value="ECO:0007669"/>
    <property type="project" value="UniProtKB-SubCell"/>
</dbReference>
<comment type="similarity">
    <text evidence="2">Belongs to the cytochrome ubiquinol oxidase subunit 2 family.</text>
</comment>
<dbReference type="InterPro" id="IPR003317">
    <property type="entry name" value="Cyt-d_oxidase_su2"/>
</dbReference>
<dbReference type="NCBIfam" id="TIGR00203">
    <property type="entry name" value="cydB"/>
    <property type="match status" value="1"/>
</dbReference>
<organism evidence="8 9">
    <name type="scientific">Paraburkholderia steynii</name>
    <dbReference type="NCBI Taxonomy" id="1245441"/>
    <lineage>
        <taxon>Bacteria</taxon>
        <taxon>Pseudomonadati</taxon>
        <taxon>Pseudomonadota</taxon>
        <taxon>Betaproteobacteria</taxon>
        <taxon>Burkholderiales</taxon>
        <taxon>Burkholderiaceae</taxon>
        <taxon>Paraburkholderia</taxon>
    </lineage>
</organism>
<gene>
    <name evidence="8" type="ORF">BZM27_52170</name>
</gene>
<dbReference type="GO" id="GO:0070069">
    <property type="term" value="C:cytochrome complex"/>
    <property type="evidence" value="ECO:0007669"/>
    <property type="project" value="TreeGrafter"/>
</dbReference>
<dbReference type="Proteomes" id="UP000294200">
    <property type="component" value="Unassembled WGS sequence"/>
</dbReference>
<evidence type="ECO:0000313" key="9">
    <source>
        <dbReference type="Proteomes" id="UP000294200"/>
    </source>
</evidence>
<keyword evidence="4 7" id="KW-0812">Transmembrane</keyword>
<feature type="transmembrane region" description="Helical" evidence="7">
    <location>
        <begin position="79"/>
        <end position="97"/>
    </location>
</feature>
<feature type="transmembrane region" description="Helical" evidence="7">
    <location>
        <begin position="6"/>
        <end position="34"/>
    </location>
</feature>
<feature type="transmembrane region" description="Helical" evidence="7">
    <location>
        <begin position="55"/>
        <end position="73"/>
    </location>
</feature>
<dbReference type="GO" id="GO:0009055">
    <property type="term" value="F:electron transfer activity"/>
    <property type="evidence" value="ECO:0007669"/>
    <property type="project" value="TreeGrafter"/>
</dbReference>
<reference evidence="8 9" key="1">
    <citation type="submission" date="2017-02" db="EMBL/GenBank/DDBJ databases">
        <title>Paraburkholderia sophoroidis sp. nov. and Paraburkholderia steynii sp. nov. rhizobial symbionts of the fynbos legume Hypocalyptus sophoroides.</title>
        <authorList>
            <person name="Steenkamp E.T."/>
            <person name="Beukes C.W."/>
            <person name="Van Zyl E."/>
            <person name="Avontuur J."/>
            <person name="Chan W.Y."/>
            <person name="Hassen A."/>
            <person name="Palmer M."/>
            <person name="Mthombeni L."/>
            <person name="Phalane F."/>
            <person name="Sereme K."/>
            <person name="Venter S.N."/>
        </authorList>
    </citation>
    <scope>NUCLEOTIDE SEQUENCE [LARGE SCALE GENOMIC DNA]</scope>
    <source>
        <strain evidence="8 9">HC1.1ba</strain>
    </source>
</reference>
<dbReference type="PANTHER" id="PTHR43141">
    <property type="entry name" value="CYTOCHROME BD2 SUBUNIT II"/>
    <property type="match status" value="1"/>
</dbReference>
<feature type="non-terminal residue" evidence="8">
    <location>
        <position position="272"/>
    </location>
</feature>
<keyword evidence="5 7" id="KW-1133">Transmembrane helix</keyword>
<feature type="transmembrane region" description="Helical" evidence="7">
    <location>
        <begin position="194"/>
        <end position="212"/>
    </location>
</feature>
<dbReference type="AlphaFoldDB" id="A0A4R0WZ14"/>
<feature type="transmembrane region" description="Helical" evidence="7">
    <location>
        <begin position="251"/>
        <end position="271"/>
    </location>
</feature>
<evidence type="ECO:0000256" key="4">
    <source>
        <dbReference type="ARBA" id="ARBA00022692"/>
    </source>
</evidence>
<evidence type="ECO:0000313" key="8">
    <source>
        <dbReference type="EMBL" id="TCG02936.1"/>
    </source>
</evidence>
<keyword evidence="9" id="KW-1185">Reference proteome</keyword>
<feature type="transmembrane region" description="Helical" evidence="7">
    <location>
        <begin position="154"/>
        <end position="174"/>
    </location>
</feature>
<dbReference type="PANTHER" id="PTHR43141:SF4">
    <property type="entry name" value="CYTOCHROME BD2 SUBUNIT II"/>
    <property type="match status" value="1"/>
</dbReference>
<protein>
    <submittedName>
        <fullName evidence="8">Cytochrome d ubiquinol oxidase subunit II</fullName>
    </submittedName>
</protein>
<dbReference type="GO" id="GO:0016682">
    <property type="term" value="F:oxidoreductase activity, acting on diphenols and related substances as donors, oxygen as acceptor"/>
    <property type="evidence" value="ECO:0007669"/>
    <property type="project" value="TreeGrafter"/>
</dbReference>
<feature type="transmembrane region" description="Helical" evidence="7">
    <location>
        <begin position="109"/>
        <end position="134"/>
    </location>
</feature>
<keyword evidence="3" id="KW-1003">Cell membrane</keyword>
<evidence type="ECO:0000256" key="6">
    <source>
        <dbReference type="ARBA" id="ARBA00023136"/>
    </source>
</evidence>
<dbReference type="Pfam" id="PF02322">
    <property type="entry name" value="Cyt_bd_oxida_II"/>
    <property type="match status" value="1"/>
</dbReference>
<evidence type="ECO:0000256" key="2">
    <source>
        <dbReference type="ARBA" id="ARBA00007543"/>
    </source>
</evidence>
<comment type="subcellular location">
    <subcellularLocation>
        <location evidence="1">Cell membrane</location>
        <topology evidence="1">Multi-pass membrane protein</topology>
    </subcellularLocation>
</comment>
<comment type="caution">
    <text evidence="8">The sequence shown here is derived from an EMBL/GenBank/DDBJ whole genome shotgun (WGS) entry which is preliminary data.</text>
</comment>
<feature type="transmembrane region" description="Helical" evidence="7">
    <location>
        <begin position="224"/>
        <end position="244"/>
    </location>
</feature>
<keyword evidence="6 7" id="KW-0472">Membrane</keyword>
<sequence>MMTYFWLAQLALALLVYVVLDGFDLGVGVLSGFAGNSQRRDAMVASISPVWDGNGTWLVIAGATLFGAFPNVYALLLPAFYLPLAGMLIGLIARGVAIEFRHKTVRGRWMWDLCFFAGSLLAAFMQGAAVGAYVQGLPVQNMVFVGTGLEWASPFALSCGLSLVLGYGLLGAGWLALKTEGDVQAFGYDAIKRLLWMTLLAIAGVFATTLASDPQVAARWREHSALYVLPAVGVLASVGIAYGHRNHALRLSFGMTILLFVVSFLALAASYL</sequence>
<dbReference type="GO" id="GO:0019646">
    <property type="term" value="P:aerobic electron transport chain"/>
    <property type="evidence" value="ECO:0007669"/>
    <property type="project" value="TreeGrafter"/>
</dbReference>
<proteinExistence type="inferred from homology"/>
<evidence type="ECO:0000256" key="3">
    <source>
        <dbReference type="ARBA" id="ARBA00022475"/>
    </source>
</evidence>
<evidence type="ECO:0000256" key="1">
    <source>
        <dbReference type="ARBA" id="ARBA00004651"/>
    </source>
</evidence>
<name>A0A4R0WZ14_9BURK</name>
<accession>A0A4R0WZ14</accession>